<evidence type="ECO:0000313" key="21">
    <source>
        <dbReference type="EMBL" id="KGK40630.1"/>
    </source>
</evidence>
<evidence type="ECO:0000256" key="6">
    <source>
        <dbReference type="ARBA" id="ARBA00022741"/>
    </source>
</evidence>
<keyword evidence="14" id="KW-0472">Membrane</keyword>
<dbReference type="GO" id="GO:1990627">
    <property type="term" value="P:mitochondrial inner membrane fusion"/>
    <property type="evidence" value="ECO:0007669"/>
    <property type="project" value="EnsemblFungi"/>
</dbReference>
<keyword evidence="5" id="KW-0479">Metal-binding</keyword>
<evidence type="ECO:0000256" key="16">
    <source>
        <dbReference type="ARBA" id="ARBA00048040"/>
    </source>
</evidence>
<feature type="domain" description="Dynamin-type G" evidence="20">
    <location>
        <begin position="252"/>
        <end position="523"/>
    </location>
</feature>
<feature type="domain" description="GED" evidence="19">
    <location>
        <begin position="818"/>
        <end position="911"/>
    </location>
</feature>
<evidence type="ECO:0000256" key="8">
    <source>
        <dbReference type="ARBA" id="ARBA00022801"/>
    </source>
</evidence>
<dbReference type="GO" id="GO:0008017">
    <property type="term" value="F:microtubule binding"/>
    <property type="evidence" value="ECO:0007669"/>
    <property type="project" value="TreeGrafter"/>
</dbReference>
<evidence type="ECO:0000256" key="11">
    <source>
        <dbReference type="ARBA" id="ARBA00022989"/>
    </source>
</evidence>
<dbReference type="GO" id="GO:0005886">
    <property type="term" value="C:plasma membrane"/>
    <property type="evidence" value="ECO:0007669"/>
    <property type="project" value="TreeGrafter"/>
</dbReference>
<dbReference type="GO" id="GO:0030061">
    <property type="term" value="C:mitochondrial crista"/>
    <property type="evidence" value="ECO:0007669"/>
    <property type="project" value="EnsemblFungi"/>
</dbReference>
<dbReference type="SUPFAM" id="SSF52540">
    <property type="entry name" value="P-loop containing nucleoside triphosphate hydrolases"/>
    <property type="match status" value="1"/>
</dbReference>
<dbReference type="EMBL" id="JQFK01000001">
    <property type="protein sequence ID" value="KGK40630.1"/>
    <property type="molecule type" value="Genomic_DNA"/>
</dbReference>
<dbReference type="GO" id="GO:0097753">
    <property type="term" value="P:membrane bending"/>
    <property type="evidence" value="ECO:0007669"/>
    <property type="project" value="EnsemblFungi"/>
</dbReference>
<feature type="region of interest" description="Disordered" evidence="18">
    <location>
        <begin position="143"/>
        <end position="174"/>
    </location>
</feature>
<dbReference type="PRINTS" id="PR00195">
    <property type="entry name" value="DYNAMIN"/>
</dbReference>
<evidence type="ECO:0000256" key="9">
    <source>
        <dbReference type="ARBA" id="ARBA00022842"/>
    </source>
</evidence>
<dbReference type="Pfam" id="PF00350">
    <property type="entry name" value="Dynamin_N"/>
    <property type="match status" value="1"/>
</dbReference>
<name>A0A099P6R7_PICKU</name>
<evidence type="ECO:0000256" key="10">
    <source>
        <dbReference type="ARBA" id="ARBA00022946"/>
    </source>
</evidence>
<dbReference type="GO" id="GO:0140523">
    <property type="term" value="F:GTPase-dependent fusogenic activity"/>
    <property type="evidence" value="ECO:0007669"/>
    <property type="project" value="EnsemblFungi"/>
</dbReference>
<organism evidence="21 22">
    <name type="scientific">Pichia kudriavzevii</name>
    <name type="common">Yeast</name>
    <name type="synonym">Issatchenkia orientalis</name>
    <dbReference type="NCBI Taxonomy" id="4909"/>
    <lineage>
        <taxon>Eukaryota</taxon>
        <taxon>Fungi</taxon>
        <taxon>Dikarya</taxon>
        <taxon>Ascomycota</taxon>
        <taxon>Saccharomycotina</taxon>
        <taxon>Pichiomycetes</taxon>
        <taxon>Pichiales</taxon>
        <taxon>Pichiaceae</taxon>
        <taxon>Pichia</taxon>
    </lineage>
</organism>
<keyword evidence="11" id="KW-1133">Transmembrane helix</keyword>
<dbReference type="VEuPathDB" id="FungiDB:C5L36_0A10580"/>
<dbReference type="GO" id="GO:0097002">
    <property type="term" value="C:mitochondrial inner boundary membrane"/>
    <property type="evidence" value="ECO:0007669"/>
    <property type="project" value="EnsemblFungi"/>
</dbReference>
<keyword evidence="7" id="KW-0999">Mitochondrion inner membrane</keyword>
<dbReference type="PROSITE" id="PS51718">
    <property type="entry name" value="G_DYNAMIN_2"/>
    <property type="match status" value="1"/>
</dbReference>
<keyword evidence="9" id="KW-0460">Magnesium</keyword>
<evidence type="ECO:0000259" key="19">
    <source>
        <dbReference type="PROSITE" id="PS51388"/>
    </source>
</evidence>
<evidence type="ECO:0000256" key="1">
    <source>
        <dbReference type="ARBA" id="ARBA00004273"/>
    </source>
</evidence>
<dbReference type="Pfam" id="PF24550">
    <property type="entry name" value="LIS_MGM1"/>
    <property type="match status" value="1"/>
</dbReference>
<dbReference type="InterPro" id="IPR020850">
    <property type="entry name" value="GED_dom"/>
</dbReference>
<dbReference type="PROSITE" id="PS51388">
    <property type="entry name" value="GED"/>
    <property type="match status" value="1"/>
</dbReference>
<dbReference type="InterPro" id="IPR001401">
    <property type="entry name" value="Dynamin_GTPase"/>
</dbReference>
<keyword evidence="8" id="KW-0378">Hydrolase</keyword>
<dbReference type="FunFam" id="3.40.50.300:FF:000741">
    <property type="entry name" value="Putative mitochondrial dynamin GTPase"/>
    <property type="match status" value="1"/>
</dbReference>
<dbReference type="InterPro" id="IPR019762">
    <property type="entry name" value="Dynamin_GTPase_CS"/>
</dbReference>
<feature type="compositionally biased region" description="Acidic residues" evidence="18">
    <location>
        <begin position="196"/>
        <end position="219"/>
    </location>
</feature>
<dbReference type="GO" id="GO:0005741">
    <property type="term" value="C:mitochondrial outer membrane"/>
    <property type="evidence" value="ECO:0007669"/>
    <property type="project" value="EnsemblFungi"/>
</dbReference>
<dbReference type="SMART" id="SM00053">
    <property type="entry name" value="DYNc"/>
    <property type="match status" value="1"/>
</dbReference>
<reference evidence="22" key="1">
    <citation type="journal article" date="2014" name="Microb. Cell Fact.">
        <title>Exploiting Issatchenkia orientalis SD108 for succinic acid production.</title>
        <authorList>
            <person name="Xiao H."/>
            <person name="Shao Z."/>
            <person name="Jiang Y."/>
            <person name="Dole S."/>
            <person name="Zhao H."/>
        </authorList>
    </citation>
    <scope>NUCLEOTIDE SEQUENCE [LARGE SCALE GENOMIC DNA]</scope>
    <source>
        <strain evidence="22">SD108</strain>
    </source>
</reference>
<evidence type="ECO:0000256" key="12">
    <source>
        <dbReference type="ARBA" id="ARBA00023128"/>
    </source>
</evidence>
<evidence type="ECO:0000256" key="4">
    <source>
        <dbReference type="ARBA" id="ARBA00022692"/>
    </source>
</evidence>
<dbReference type="GO" id="GO:0097749">
    <property type="term" value="P:membrane tubulation"/>
    <property type="evidence" value="ECO:0007669"/>
    <property type="project" value="EnsemblFungi"/>
</dbReference>
<dbReference type="InterPro" id="IPR022812">
    <property type="entry name" value="Dynamin"/>
</dbReference>
<dbReference type="PANTHER" id="PTHR11566:SF212">
    <property type="entry name" value="DYNAMIN"/>
    <property type="match status" value="1"/>
</dbReference>
<evidence type="ECO:0000256" key="13">
    <source>
        <dbReference type="ARBA" id="ARBA00023134"/>
    </source>
</evidence>
<dbReference type="Pfam" id="PF01031">
    <property type="entry name" value="Dynamin_M"/>
    <property type="match status" value="1"/>
</dbReference>
<dbReference type="GO" id="GO:1990626">
    <property type="term" value="P:mitochondrial outer membrane fusion"/>
    <property type="evidence" value="ECO:0007669"/>
    <property type="project" value="EnsemblFungi"/>
</dbReference>
<comment type="similarity">
    <text evidence="17">Belongs to the TRAFAC class dynamin-like GTPase superfamily. Dynamin/Fzo/YdjA family.</text>
</comment>
<dbReference type="GO" id="GO:0005874">
    <property type="term" value="C:microtubule"/>
    <property type="evidence" value="ECO:0007669"/>
    <property type="project" value="TreeGrafter"/>
</dbReference>
<dbReference type="AlphaFoldDB" id="A0A099P6R7"/>
<dbReference type="GO" id="GO:0070300">
    <property type="term" value="F:phosphatidic acid binding"/>
    <property type="evidence" value="ECO:0007669"/>
    <property type="project" value="EnsemblFungi"/>
</dbReference>
<sequence length="913" mass="102948">MLRVGLGAGGSHFRASLSKGACVQIRHLGTNGFRNTHRVRVLVFNTMRRAISNQVLVRSSRRSFSIFSIGKAVSNVAKVPVYLGGGLAAAGSYVMYKVEEASDYTSEQLDKAKEFAGDLKEGFGVFMDSLKSQFPLNDEVEGASKKYNSNNSNNSNNNNNNNKGDDNGDDEKTLVGSVASGIGIGKSLSNGYKDMGEEEEEEEDLELLEDDDETSDEEEQRQREMLEDQMLNLTRQMIEIRNILLNVNGATDLRLPSIVVIGSQSSGKSSVLESIVGQEFLPKGSNMVTRRPIELTLVNDPSSASEVAEFPALKMFNMTDFQQVQKVLVDLNLAVPHDEAVSSDPIQLTIKSPRVPDLSLVDLPGYIQVEAADQPMTLKSKIREVCDKYLEQPNIILAISAADVDLANSSALRAARKADPRGERTIGIITKLDLVDPDVGRAMLTNKKYPLKMGYVGVVTKIPKSNSIFQKQTGLQAFIAQQNEERRFFRENKEVFEGTSVGTKLLKKKLIRVLERSMSAALKPMQQQVINELEETSYKFKVEFNDRDLTAEKYMAQTIDNLKMEIKEFSERFGRPELRSLLRSELDQKVLDVLALRYWNKSEPYIKKNPGYADLEYEEPSISELNYARNDETFWHRKLDLSTANLTKIGVGRLSTSLVTEAILTEIDVLVNSSNLRNNNMIKTAIKDAAASVLSQRFNSTADQVENCIKPFKYEIEVEDREWDLGRKHAIMLLNEELRESRAAYDLIKKTVGGNKLKQILTYIQNEHNSVGQNIERENMGFSPGLLLRGREALFLNDRVNILNMRLKGLQSSSCKSKENKFKCPEIFLDVVAEKLTQTAILFLNVELLSDFYYSFPRELEKRLSSNLTPEEIESYAKQDPKVRRHIELQERKELLQLALSKIEDVMAIQKRF</sequence>
<dbReference type="GO" id="GO:0080025">
    <property type="term" value="F:phosphatidylinositol-3,5-bisphosphate binding"/>
    <property type="evidence" value="ECO:0007669"/>
    <property type="project" value="EnsemblFungi"/>
</dbReference>
<dbReference type="HOGENOM" id="CLU_008640_0_1_1"/>
<dbReference type="GO" id="GO:0001786">
    <property type="term" value="F:phosphatidylserine binding"/>
    <property type="evidence" value="ECO:0007669"/>
    <property type="project" value="EnsemblFungi"/>
</dbReference>
<evidence type="ECO:0000256" key="7">
    <source>
        <dbReference type="ARBA" id="ARBA00022792"/>
    </source>
</evidence>
<dbReference type="GO" id="GO:0015886">
    <property type="term" value="P:heme transport"/>
    <property type="evidence" value="ECO:0007669"/>
    <property type="project" value="EnsemblFungi"/>
</dbReference>
<dbReference type="GO" id="GO:0005525">
    <property type="term" value="F:GTP binding"/>
    <property type="evidence" value="ECO:0007669"/>
    <property type="project" value="UniProtKB-KW"/>
</dbReference>
<dbReference type="InterPro" id="IPR045063">
    <property type="entry name" value="Dynamin_N"/>
</dbReference>
<dbReference type="GO" id="GO:0180020">
    <property type="term" value="F:membrane bending activity"/>
    <property type="evidence" value="ECO:0007669"/>
    <property type="project" value="EnsemblFungi"/>
</dbReference>
<evidence type="ECO:0000256" key="2">
    <source>
        <dbReference type="ARBA" id="ARBA00004569"/>
    </source>
</evidence>
<keyword evidence="10" id="KW-0809">Transit peptide</keyword>
<dbReference type="GO" id="GO:0005758">
    <property type="term" value="C:mitochondrial intermembrane space"/>
    <property type="evidence" value="ECO:0007669"/>
    <property type="project" value="UniProtKB-SubCell"/>
</dbReference>
<dbReference type="GO" id="GO:0031623">
    <property type="term" value="P:receptor internalization"/>
    <property type="evidence" value="ECO:0007669"/>
    <property type="project" value="TreeGrafter"/>
</dbReference>
<dbReference type="eggNOG" id="KOG0446">
    <property type="taxonomic scope" value="Eukaryota"/>
</dbReference>
<evidence type="ECO:0000256" key="17">
    <source>
        <dbReference type="RuleBase" id="RU003932"/>
    </source>
</evidence>
<keyword evidence="6 17" id="KW-0547">Nucleotide-binding</keyword>
<dbReference type="PROSITE" id="PS00410">
    <property type="entry name" value="G_DYNAMIN_1"/>
    <property type="match status" value="1"/>
</dbReference>
<comment type="subcellular location">
    <subcellularLocation>
        <location evidence="1">Mitochondrion inner membrane</location>
    </subcellularLocation>
    <subcellularLocation>
        <location evidence="2">Mitochondrion intermembrane space</location>
    </subcellularLocation>
</comment>
<feature type="compositionally biased region" description="Low complexity" evidence="18">
    <location>
        <begin position="148"/>
        <end position="162"/>
    </location>
</feature>
<dbReference type="InterPro" id="IPR056495">
    <property type="entry name" value="LIS_MGM1"/>
</dbReference>
<dbReference type="InterPro" id="IPR027417">
    <property type="entry name" value="P-loop_NTPase"/>
</dbReference>
<dbReference type="Gene3D" id="3.40.50.300">
    <property type="entry name" value="P-loop containing nucleotide triphosphate hydrolases"/>
    <property type="match status" value="1"/>
</dbReference>
<dbReference type="GO" id="GO:0046872">
    <property type="term" value="F:metal ion binding"/>
    <property type="evidence" value="ECO:0007669"/>
    <property type="project" value="UniProtKB-KW"/>
</dbReference>
<evidence type="ECO:0000256" key="5">
    <source>
        <dbReference type="ARBA" id="ARBA00022723"/>
    </source>
</evidence>
<dbReference type="GO" id="GO:1901612">
    <property type="term" value="F:cardiolipin binding"/>
    <property type="evidence" value="ECO:0007669"/>
    <property type="project" value="EnsemblFungi"/>
</dbReference>
<evidence type="ECO:0000256" key="14">
    <source>
        <dbReference type="ARBA" id="ARBA00023136"/>
    </source>
</evidence>
<comment type="catalytic activity">
    <reaction evidence="16">
        <text>GTP + H2O = GDP + phosphate + H(+)</text>
        <dbReference type="Rhea" id="RHEA:19669"/>
        <dbReference type="ChEBI" id="CHEBI:15377"/>
        <dbReference type="ChEBI" id="CHEBI:15378"/>
        <dbReference type="ChEBI" id="CHEBI:37565"/>
        <dbReference type="ChEBI" id="CHEBI:43474"/>
        <dbReference type="ChEBI" id="CHEBI:58189"/>
        <dbReference type="EC" id="3.6.5.5"/>
    </reaction>
</comment>
<keyword evidence="12" id="KW-0496">Mitochondrion</keyword>
<evidence type="ECO:0000256" key="18">
    <source>
        <dbReference type="SAM" id="MobiDB-lite"/>
    </source>
</evidence>
<keyword evidence="4" id="KW-0812">Transmembrane</keyword>
<dbReference type="Proteomes" id="UP000029867">
    <property type="component" value="Unassembled WGS sequence"/>
</dbReference>
<feature type="region of interest" description="Disordered" evidence="18">
    <location>
        <begin position="188"/>
        <end position="223"/>
    </location>
</feature>
<gene>
    <name evidence="21" type="ORF">JL09_g44</name>
</gene>
<evidence type="ECO:0000313" key="22">
    <source>
        <dbReference type="Proteomes" id="UP000029867"/>
    </source>
</evidence>
<dbReference type="PANTHER" id="PTHR11566">
    <property type="entry name" value="DYNAMIN"/>
    <property type="match status" value="1"/>
</dbReference>
<protein>
    <recommendedName>
        <fullName evidence="3">dynamin GTPase</fullName>
        <ecNumber evidence="3">3.6.5.5</ecNumber>
    </recommendedName>
</protein>
<keyword evidence="15" id="KW-1015">Disulfide bond</keyword>
<dbReference type="GO" id="GO:0000001">
    <property type="term" value="P:mitochondrion inheritance"/>
    <property type="evidence" value="ECO:0007669"/>
    <property type="project" value="EnsemblFungi"/>
</dbReference>
<proteinExistence type="inferred from homology"/>
<dbReference type="InterPro" id="IPR030381">
    <property type="entry name" value="G_DYNAMIN_dom"/>
</dbReference>
<keyword evidence="13 17" id="KW-0342">GTP-binding</keyword>
<dbReference type="GO" id="GO:0042407">
    <property type="term" value="P:cristae formation"/>
    <property type="evidence" value="ECO:0007669"/>
    <property type="project" value="EnsemblFungi"/>
</dbReference>
<evidence type="ECO:0000256" key="15">
    <source>
        <dbReference type="ARBA" id="ARBA00023157"/>
    </source>
</evidence>
<feature type="compositionally biased region" description="Basic and acidic residues" evidence="18">
    <location>
        <begin position="163"/>
        <end position="173"/>
    </location>
</feature>
<evidence type="ECO:0000256" key="3">
    <source>
        <dbReference type="ARBA" id="ARBA00011980"/>
    </source>
</evidence>
<dbReference type="EC" id="3.6.5.5" evidence="3"/>
<accession>A0A099P6R7</accession>
<evidence type="ECO:0000259" key="20">
    <source>
        <dbReference type="PROSITE" id="PS51718"/>
    </source>
</evidence>
<comment type="caution">
    <text evidence="21">The sequence shown here is derived from an EMBL/GenBank/DDBJ whole genome shotgun (WGS) entry which is preliminary data.</text>
</comment>
<dbReference type="CDD" id="cd08771">
    <property type="entry name" value="DLP_1"/>
    <property type="match status" value="1"/>
</dbReference>
<dbReference type="InterPro" id="IPR000375">
    <property type="entry name" value="Dynamin_stalk"/>
</dbReference>